<reference evidence="2" key="1">
    <citation type="submission" date="2002-02" db="EMBL/GenBank/DDBJ databases">
        <title>Novel emm gene of GGS.</title>
        <authorList>
            <person name="Pimtanothai N."/>
            <person name="Orataiwun P."/>
            <person name="Nunthapisud P."/>
        </authorList>
    </citation>
    <scope>NUCLEOTIDE SEQUENCE</scope>
    <source>
        <strain evidence="2">NSRT31</strain>
    </source>
</reference>
<dbReference type="AlphaFoldDB" id="Q8RN73"/>
<evidence type="ECO:0000256" key="1">
    <source>
        <dbReference type="SAM" id="Coils"/>
    </source>
</evidence>
<gene>
    <name evidence="2" type="primary">emm</name>
</gene>
<proteinExistence type="predicted"/>
<feature type="non-terminal residue" evidence="2">
    <location>
        <position position="1"/>
    </location>
</feature>
<protein>
    <submittedName>
        <fullName evidence="2">M protein</fullName>
    </submittedName>
</protein>
<name>Q8RN73_STREQ</name>
<sequence length="56" mass="6416">RGRISLAKPKESREVTDQLVAKMWKNKLDAAKLENEKLKSDIESLKEAIKSYVESI</sequence>
<keyword evidence="1" id="KW-0175">Coiled coil</keyword>
<feature type="non-terminal residue" evidence="2">
    <location>
        <position position="56"/>
    </location>
</feature>
<evidence type="ECO:0000313" key="2">
    <source>
        <dbReference type="EMBL" id="AAL87710.1"/>
    </source>
</evidence>
<organism evidence="2">
    <name type="scientific">Streptococcus dysgalactiae subsp. equisimilis</name>
    <name type="common">Streptococcus equisimilis</name>
    <dbReference type="NCBI Taxonomy" id="119602"/>
    <lineage>
        <taxon>Bacteria</taxon>
        <taxon>Bacillati</taxon>
        <taxon>Bacillota</taxon>
        <taxon>Bacilli</taxon>
        <taxon>Lactobacillales</taxon>
        <taxon>Streptococcaceae</taxon>
        <taxon>Streptococcus</taxon>
    </lineage>
</organism>
<accession>Q8RN73</accession>
<dbReference type="EMBL" id="AF485834">
    <property type="protein sequence ID" value="AAL87710.1"/>
    <property type="molecule type" value="Genomic_DNA"/>
</dbReference>
<feature type="coiled-coil region" evidence="1">
    <location>
        <begin position="21"/>
        <end position="55"/>
    </location>
</feature>